<dbReference type="Gene3D" id="1.10.1040.10">
    <property type="entry name" value="N-(1-d-carboxylethyl)-l-norvaline Dehydrogenase, domain 2"/>
    <property type="match status" value="1"/>
</dbReference>
<reference evidence="5" key="1">
    <citation type="journal article" date="2020" name="Stud. Mycol.">
        <title>101 Dothideomycetes genomes: a test case for predicting lifestyles and emergence of pathogens.</title>
        <authorList>
            <person name="Haridas S."/>
            <person name="Albert R."/>
            <person name="Binder M."/>
            <person name="Bloem J."/>
            <person name="Labutti K."/>
            <person name="Salamov A."/>
            <person name="Andreopoulos B."/>
            <person name="Baker S."/>
            <person name="Barry K."/>
            <person name="Bills G."/>
            <person name="Bluhm B."/>
            <person name="Cannon C."/>
            <person name="Castanera R."/>
            <person name="Culley D."/>
            <person name="Daum C."/>
            <person name="Ezra D."/>
            <person name="Gonzalez J."/>
            <person name="Henrissat B."/>
            <person name="Kuo A."/>
            <person name="Liang C."/>
            <person name="Lipzen A."/>
            <person name="Lutzoni F."/>
            <person name="Magnuson J."/>
            <person name="Mondo S."/>
            <person name="Nolan M."/>
            <person name="Ohm R."/>
            <person name="Pangilinan J."/>
            <person name="Park H.-J."/>
            <person name="Ramirez L."/>
            <person name="Alfaro M."/>
            <person name="Sun H."/>
            <person name="Tritt A."/>
            <person name="Yoshinaga Y."/>
            <person name="Zwiers L.-H."/>
            <person name="Turgeon B."/>
            <person name="Goodwin S."/>
            <person name="Spatafora J."/>
            <person name="Crous P."/>
            <person name="Grigoriev I."/>
        </authorList>
    </citation>
    <scope>NUCLEOTIDE SEQUENCE</scope>
    <source>
        <strain evidence="5">CBS 183.55</strain>
    </source>
</reference>
<dbReference type="GO" id="GO:0006631">
    <property type="term" value="P:fatty acid metabolic process"/>
    <property type="evidence" value="ECO:0007669"/>
    <property type="project" value="InterPro"/>
</dbReference>
<dbReference type="InterPro" id="IPR036291">
    <property type="entry name" value="NAD(P)-bd_dom_sf"/>
</dbReference>
<dbReference type="InterPro" id="IPR013328">
    <property type="entry name" value="6PGD_dom2"/>
</dbReference>
<sequence>MSIRTVGIVGTGVIGASWTGLFLAHGLRVIVADPAPAAEEKLASYLKSIWPALEIMGLDEDASLSNYKFVGATLGEYYKEVDFVQENAPERPELKTKLLAEIDAAVRLDVVIASSSSGIPSSKFVGQCQHPERVLIGHPFNPPHLMPLVEVVPHPNTSTAAVAHAMAFYESVGRRPVHIKDEIPGFVANRLQAALCNEAYSLVARGIVSAQDLDACVTTSLGPRWAMVGPFLANAMGGGGGSEGFKHLLEHLGPASRVWVADMQAHKFDWSQESIDVLGSSVADELQGKDVKELEQKRDDDLIKFFKIKGVRQRPR</sequence>
<dbReference type="InterPro" id="IPR008927">
    <property type="entry name" value="6-PGluconate_DH-like_C_sf"/>
</dbReference>
<evidence type="ECO:0000313" key="6">
    <source>
        <dbReference type="Proteomes" id="UP000800082"/>
    </source>
</evidence>
<name>A0A6A5RQ40_9PLEO</name>
<dbReference type="Pfam" id="PF00725">
    <property type="entry name" value="3HCDH"/>
    <property type="match status" value="1"/>
</dbReference>
<evidence type="ECO:0000256" key="1">
    <source>
        <dbReference type="ARBA" id="ARBA00009463"/>
    </source>
</evidence>
<proteinExistence type="inferred from homology"/>
<dbReference type="Gene3D" id="3.40.50.720">
    <property type="entry name" value="NAD(P)-binding Rossmann-like Domain"/>
    <property type="match status" value="1"/>
</dbReference>
<evidence type="ECO:0000259" key="3">
    <source>
        <dbReference type="Pfam" id="PF00725"/>
    </source>
</evidence>
<gene>
    <name evidence="5" type="ORF">M421DRAFT_99909</name>
</gene>
<dbReference type="PANTHER" id="PTHR48075">
    <property type="entry name" value="3-HYDROXYACYL-COA DEHYDROGENASE FAMILY PROTEIN"/>
    <property type="match status" value="1"/>
</dbReference>
<dbReference type="SUPFAM" id="SSF48179">
    <property type="entry name" value="6-phosphogluconate dehydrogenase C-terminal domain-like"/>
    <property type="match status" value="1"/>
</dbReference>
<dbReference type="AlphaFoldDB" id="A0A6A5RQ40"/>
<dbReference type="PANTHER" id="PTHR48075:SF1">
    <property type="entry name" value="LAMBDA-CRYSTALLIN HOMOLOG"/>
    <property type="match status" value="1"/>
</dbReference>
<dbReference type="GeneID" id="54356484"/>
<feature type="domain" description="3-hydroxyacyl-CoA dehydrogenase NAD binding" evidence="4">
    <location>
        <begin position="5"/>
        <end position="181"/>
    </location>
</feature>
<dbReference type="Pfam" id="PF02737">
    <property type="entry name" value="3HCDH_N"/>
    <property type="match status" value="1"/>
</dbReference>
<evidence type="ECO:0000313" key="5">
    <source>
        <dbReference type="EMBL" id="KAF1929902.1"/>
    </source>
</evidence>
<organism evidence="5 6">
    <name type="scientific">Didymella exigua CBS 183.55</name>
    <dbReference type="NCBI Taxonomy" id="1150837"/>
    <lineage>
        <taxon>Eukaryota</taxon>
        <taxon>Fungi</taxon>
        <taxon>Dikarya</taxon>
        <taxon>Ascomycota</taxon>
        <taxon>Pezizomycotina</taxon>
        <taxon>Dothideomycetes</taxon>
        <taxon>Pleosporomycetidae</taxon>
        <taxon>Pleosporales</taxon>
        <taxon>Pleosporineae</taxon>
        <taxon>Didymellaceae</taxon>
        <taxon>Didymella</taxon>
    </lineage>
</organism>
<keyword evidence="2" id="KW-0560">Oxidoreductase</keyword>
<accession>A0A6A5RQ40</accession>
<feature type="domain" description="3-hydroxyacyl-CoA dehydrogenase C-terminal" evidence="3">
    <location>
        <begin position="185"/>
        <end position="231"/>
    </location>
</feature>
<dbReference type="InterPro" id="IPR006176">
    <property type="entry name" value="3-OHacyl-CoA_DH_NAD-bd"/>
</dbReference>
<dbReference type="EMBL" id="ML978964">
    <property type="protein sequence ID" value="KAF1929902.1"/>
    <property type="molecule type" value="Genomic_DNA"/>
</dbReference>
<evidence type="ECO:0008006" key="7">
    <source>
        <dbReference type="Google" id="ProtNLM"/>
    </source>
</evidence>
<dbReference type="GO" id="GO:0050104">
    <property type="term" value="F:L-gulonate 3-dehydrogenase activity"/>
    <property type="evidence" value="ECO:0007669"/>
    <property type="project" value="TreeGrafter"/>
</dbReference>
<dbReference type="SUPFAM" id="SSF51735">
    <property type="entry name" value="NAD(P)-binding Rossmann-fold domains"/>
    <property type="match status" value="1"/>
</dbReference>
<keyword evidence="6" id="KW-1185">Reference proteome</keyword>
<evidence type="ECO:0000259" key="4">
    <source>
        <dbReference type="Pfam" id="PF02737"/>
    </source>
</evidence>
<protein>
    <recommendedName>
        <fullName evidence="7">3-hydroxyacyl-CoA dehydrogenase</fullName>
    </recommendedName>
</protein>
<comment type="similarity">
    <text evidence="1">Belongs to the 3-hydroxyacyl-CoA dehydrogenase family.</text>
</comment>
<dbReference type="GO" id="GO:0070403">
    <property type="term" value="F:NAD+ binding"/>
    <property type="evidence" value="ECO:0007669"/>
    <property type="project" value="InterPro"/>
</dbReference>
<dbReference type="RefSeq" id="XP_033450150.1">
    <property type="nucleotide sequence ID" value="XM_033598817.1"/>
</dbReference>
<evidence type="ECO:0000256" key="2">
    <source>
        <dbReference type="ARBA" id="ARBA00023002"/>
    </source>
</evidence>
<dbReference type="Proteomes" id="UP000800082">
    <property type="component" value="Unassembled WGS sequence"/>
</dbReference>
<dbReference type="OrthoDB" id="2021159at2759"/>
<dbReference type="InterPro" id="IPR006108">
    <property type="entry name" value="3HC_DH_C"/>
</dbReference>